<feature type="transmembrane region" description="Helical" evidence="2">
    <location>
        <begin position="194"/>
        <end position="214"/>
    </location>
</feature>
<feature type="transmembrane region" description="Helical" evidence="2">
    <location>
        <begin position="161"/>
        <end position="187"/>
    </location>
</feature>
<dbReference type="AlphaFoldDB" id="A0A7M7G0D8"/>
<organism evidence="4 5">
    <name type="scientific">Strongylocentrotus purpuratus</name>
    <name type="common">Purple sea urchin</name>
    <dbReference type="NCBI Taxonomy" id="7668"/>
    <lineage>
        <taxon>Eukaryota</taxon>
        <taxon>Metazoa</taxon>
        <taxon>Echinodermata</taxon>
        <taxon>Eleutherozoa</taxon>
        <taxon>Echinozoa</taxon>
        <taxon>Echinoidea</taxon>
        <taxon>Euechinoidea</taxon>
        <taxon>Echinacea</taxon>
        <taxon>Camarodonta</taxon>
        <taxon>Echinidea</taxon>
        <taxon>Strongylocentrotidae</taxon>
        <taxon>Strongylocentrotus</taxon>
    </lineage>
</organism>
<feature type="transmembrane region" description="Helical" evidence="2">
    <location>
        <begin position="422"/>
        <end position="442"/>
    </location>
</feature>
<evidence type="ECO:0000313" key="5">
    <source>
        <dbReference type="Proteomes" id="UP000007110"/>
    </source>
</evidence>
<feature type="transmembrane region" description="Helical" evidence="2">
    <location>
        <begin position="67"/>
        <end position="87"/>
    </location>
</feature>
<dbReference type="InterPro" id="IPR036259">
    <property type="entry name" value="MFS_trans_sf"/>
</dbReference>
<dbReference type="OrthoDB" id="2213137at2759"/>
<dbReference type="PANTHER" id="PTHR11360">
    <property type="entry name" value="MONOCARBOXYLATE TRANSPORTER"/>
    <property type="match status" value="1"/>
</dbReference>
<comment type="subcellular location">
    <subcellularLocation>
        <location evidence="1">Membrane</location>
        <topology evidence="1">Multi-pass membrane protein</topology>
    </subcellularLocation>
</comment>
<dbReference type="FunFam" id="1.20.1250.20:FF:001702">
    <property type="entry name" value="Uncharacterized protein"/>
    <property type="match status" value="1"/>
</dbReference>
<evidence type="ECO:0000256" key="1">
    <source>
        <dbReference type="ARBA" id="ARBA00004141"/>
    </source>
</evidence>
<dbReference type="Gene3D" id="1.20.1250.20">
    <property type="entry name" value="MFS general substrate transporter like domains"/>
    <property type="match status" value="2"/>
</dbReference>
<evidence type="ECO:0000313" key="4">
    <source>
        <dbReference type="EnsemblMetazoa" id="XP_001199253"/>
    </source>
</evidence>
<dbReference type="Pfam" id="PF07690">
    <property type="entry name" value="MFS_1"/>
    <property type="match status" value="1"/>
</dbReference>
<feature type="transmembrane region" description="Helical" evidence="2">
    <location>
        <begin position="454"/>
        <end position="475"/>
    </location>
</feature>
<dbReference type="InterPro" id="IPR020846">
    <property type="entry name" value="MFS_dom"/>
</dbReference>
<reference evidence="4" key="2">
    <citation type="submission" date="2021-01" db="UniProtKB">
        <authorList>
            <consortium name="EnsemblMetazoa"/>
        </authorList>
    </citation>
    <scope>IDENTIFICATION</scope>
</reference>
<accession>A0A7M7G0D8</accession>
<dbReference type="Proteomes" id="UP000007110">
    <property type="component" value="Unassembled WGS sequence"/>
</dbReference>
<dbReference type="InterPro" id="IPR011701">
    <property type="entry name" value="MFS"/>
</dbReference>
<dbReference type="InterPro" id="IPR050327">
    <property type="entry name" value="Proton-linked_MCT"/>
</dbReference>
<keyword evidence="2" id="KW-0472">Membrane</keyword>
<reference evidence="5" key="1">
    <citation type="submission" date="2015-02" db="EMBL/GenBank/DDBJ databases">
        <title>Genome sequencing for Strongylocentrotus purpuratus.</title>
        <authorList>
            <person name="Murali S."/>
            <person name="Liu Y."/>
            <person name="Vee V."/>
            <person name="English A."/>
            <person name="Wang M."/>
            <person name="Skinner E."/>
            <person name="Han Y."/>
            <person name="Muzny D.M."/>
            <person name="Worley K.C."/>
            <person name="Gibbs R.A."/>
        </authorList>
    </citation>
    <scope>NUCLEOTIDE SEQUENCE</scope>
</reference>
<feature type="transmembrane region" description="Helical" evidence="2">
    <location>
        <begin position="327"/>
        <end position="344"/>
    </location>
</feature>
<dbReference type="GO" id="GO:0005886">
    <property type="term" value="C:plasma membrane"/>
    <property type="evidence" value="ECO:0000318"/>
    <property type="project" value="GO_Central"/>
</dbReference>
<feature type="transmembrane region" description="Helical" evidence="2">
    <location>
        <begin position="133"/>
        <end position="155"/>
    </location>
</feature>
<protein>
    <recommendedName>
        <fullName evidence="3">Major facilitator superfamily (MFS) profile domain-containing protein</fullName>
    </recommendedName>
</protein>
<dbReference type="InParanoid" id="A0A7M7G0D8"/>
<dbReference type="PROSITE" id="PS50850">
    <property type="entry name" value="MFS"/>
    <property type="match status" value="1"/>
</dbReference>
<dbReference type="GeneID" id="763326"/>
<name>A0A7M7G0D8_STRPU</name>
<keyword evidence="2" id="KW-1133">Transmembrane helix</keyword>
<dbReference type="SUPFAM" id="SSF103473">
    <property type="entry name" value="MFS general substrate transporter"/>
    <property type="match status" value="1"/>
</dbReference>
<sequence>MPDGESKFIKQEPYCDDVEDGESLKHRMSAPCQSDSAHSIQLLDEGIAHKMKESQHKTQYVGHKPRWWKYVVLFGTFIDFLLVFGFFKGIGVFLVEWQQYYDITAVEASTITIGTAFVLPFTTPIGGALCQRYGCRPVAVTGALIASSATLVAAFSPNVPVLIFMLCICGVGLSMTFAPCPAILGFYFGRHLGFASGIMMSGVGAGILIIPPMMQALCNTYGWQGAFLIFSAIFANAVLCGMVYRPTPAERFNIDKLRAAHSQAQSSGFHLEKSSFSDQDKNMQDVSDHCNVKTNGVNPKGQGPTVTNKFVQLIRFFHFQLLWSDRLVTLFFTSILFVSFGYYSSLVYLTPRAVNDLGIAKQDASYILSTMGISSMVSRVTHGPLLDRKIISVFHLAPISLTISGLSSLLNPLANSYILQHLLAISFGIGSGAFNGMAPMLIRTLVDSSVVSSAFGLYVMTTAFGNLIGTFTLGALYDATGTYHSSFYIAGASTSMGVFLFVIQALLKRNESSKSGKDRRYQEVTCEGVDELGKTTSAV</sequence>
<keyword evidence="5" id="KW-1185">Reference proteome</keyword>
<dbReference type="PANTHER" id="PTHR11360:SF284">
    <property type="entry name" value="EG:103B4.3 PROTEIN-RELATED"/>
    <property type="match status" value="1"/>
</dbReference>
<dbReference type="EnsemblMetazoa" id="XM_001199253">
    <property type="protein sequence ID" value="XP_001199253"/>
    <property type="gene ID" value="LOC763326"/>
</dbReference>
<evidence type="ECO:0000259" key="3">
    <source>
        <dbReference type="PROSITE" id="PS50850"/>
    </source>
</evidence>
<dbReference type="RefSeq" id="XP_001199253.3">
    <property type="nucleotide sequence ID" value="XM_001199253.4"/>
</dbReference>
<feature type="transmembrane region" description="Helical" evidence="2">
    <location>
        <begin position="99"/>
        <end position="121"/>
    </location>
</feature>
<evidence type="ECO:0000256" key="2">
    <source>
        <dbReference type="SAM" id="Phobius"/>
    </source>
</evidence>
<feature type="transmembrane region" description="Helical" evidence="2">
    <location>
        <begin position="226"/>
        <end position="244"/>
    </location>
</feature>
<dbReference type="KEGG" id="spu:763326"/>
<dbReference type="OMA" id="DGESKFI"/>
<feature type="transmembrane region" description="Helical" evidence="2">
    <location>
        <begin position="393"/>
        <end position="410"/>
    </location>
</feature>
<feature type="transmembrane region" description="Helical" evidence="2">
    <location>
        <begin position="364"/>
        <end position="381"/>
    </location>
</feature>
<proteinExistence type="predicted"/>
<feature type="domain" description="Major facilitator superfamily (MFS) profile" evidence="3">
    <location>
        <begin position="68"/>
        <end position="509"/>
    </location>
</feature>
<feature type="transmembrane region" description="Helical" evidence="2">
    <location>
        <begin position="487"/>
        <end position="507"/>
    </location>
</feature>
<dbReference type="GO" id="GO:0008028">
    <property type="term" value="F:monocarboxylic acid transmembrane transporter activity"/>
    <property type="evidence" value="ECO:0000318"/>
    <property type="project" value="GO_Central"/>
</dbReference>
<keyword evidence="2" id="KW-0812">Transmembrane</keyword>
<dbReference type="CDD" id="cd17352">
    <property type="entry name" value="MFS_MCT_SLC16"/>
    <property type="match status" value="1"/>
</dbReference>